<evidence type="ECO:0000256" key="3">
    <source>
        <dbReference type="ARBA" id="ARBA00023125"/>
    </source>
</evidence>
<dbReference type="Pfam" id="PF00589">
    <property type="entry name" value="Phage_integrase"/>
    <property type="match status" value="1"/>
</dbReference>
<dbReference type="Pfam" id="PF22022">
    <property type="entry name" value="Phage_int_M"/>
    <property type="match status" value="1"/>
</dbReference>
<dbReference type="NCBIfam" id="NF007246">
    <property type="entry name" value="PRK09692.1"/>
    <property type="match status" value="1"/>
</dbReference>
<keyword evidence="4" id="KW-0233">DNA recombination</keyword>
<keyword evidence="2" id="KW-0229">DNA integration</keyword>
<dbReference type="InterPro" id="IPR010998">
    <property type="entry name" value="Integrase_recombinase_N"/>
</dbReference>
<dbReference type="Proteomes" id="UP000627715">
    <property type="component" value="Unassembled WGS sequence"/>
</dbReference>
<evidence type="ECO:0000256" key="1">
    <source>
        <dbReference type="ARBA" id="ARBA00008857"/>
    </source>
</evidence>
<evidence type="ECO:0000256" key="4">
    <source>
        <dbReference type="ARBA" id="ARBA00023172"/>
    </source>
</evidence>
<dbReference type="PANTHER" id="PTHR30629:SF6">
    <property type="entry name" value="PROPHAGE INTEGRASE INTA-RELATED"/>
    <property type="match status" value="1"/>
</dbReference>
<evidence type="ECO:0000256" key="2">
    <source>
        <dbReference type="ARBA" id="ARBA00022908"/>
    </source>
</evidence>
<gene>
    <name evidence="6" type="ORF">GCM10011403_07840</name>
</gene>
<dbReference type="InterPro" id="IPR053876">
    <property type="entry name" value="Phage_int_M"/>
</dbReference>
<evidence type="ECO:0000259" key="5">
    <source>
        <dbReference type="PROSITE" id="PS51898"/>
    </source>
</evidence>
<feature type="domain" description="Tyr recombinase" evidence="5">
    <location>
        <begin position="209"/>
        <end position="387"/>
    </location>
</feature>
<dbReference type="OrthoDB" id="9795573at2"/>
<comment type="similarity">
    <text evidence="1">Belongs to the 'phage' integrase family.</text>
</comment>
<dbReference type="InterPro" id="IPR013762">
    <property type="entry name" value="Integrase-like_cat_sf"/>
</dbReference>
<dbReference type="GO" id="GO:0003677">
    <property type="term" value="F:DNA binding"/>
    <property type="evidence" value="ECO:0007669"/>
    <property type="project" value="UniProtKB-KW"/>
</dbReference>
<dbReference type="InterPro" id="IPR025166">
    <property type="entry name" value="Integrase_DNA_bind_dom"/>
</dbReference>
<protein>
    <submittedName>
        <fullName evidence="6">Integrase</fullName>
    </submittedName>
</protein>
<dbReference type="GO" id="GO:0006310">
    <property type="term" value="P:DNA recombination"/>
    <property type="evidence" value="ECO:0007669"/>
    <property type="project" value="UniProtKB-KW"/>
</dbReference>
<dbReference type="PROSITE" id="PS51898">
    <property type="entry name" value="TYR_RECOMBINASE"/>
    <property type="match status" value="1"/>
</dbReference>
<sequence length="414" mass="46869">MARGYERLSDVEVRQAKAKDKEYNLADGRNLYLRVRTTGSKVWILNYYRPGTKKRANVGLGAYPDVSLKDARKRAKELRTALADGIDPKEHREDKQRAIAEKNTNTFEHIARKWLALKEGKVSPAYYGKISSRLELYIFPKMGATPIHKVNAVTTIEIIQPLADDEKLETVKKVCRWINEIMVYAVNTGVIHANPLAGIGKAFNAPKVTNLPTLRPEELPSLMHAIQHSTTKLVTRCLIEWQLHTMVRPGEAAAAKWSEIDFEKAEWTIPAARMKKNRDHIVPLSVQAIQLLEVLRPVSGHREFIFPSDHNPRKPANSQSANRALGRMGFHGRLVSHGLRALASTTLNEQGFDPDVIEAALAHVDKNSIRAAYNRAQYLERRRKMMDWWSNHIALCASGQMPKYEGNTHLKVVN</sequence>
<dbReference type="InterPro" id="IPR011010">
    <property type="entry name" value="DNA_brk_join_enz"/>
</dbReference>
<keyword evidence="3" id="KW-0238">DNA-binding</keyword>
<dbReference type="GO" id="GO:0015074">
    <property type="term" value="P:DNA integration"/>
    <property type="evidence" value="ECO:0007669"/>
    <property type="project" value="UniProtKB-KW"/>
</dbReference>
<reference evidence="6" key="2">
    <citation type="submission" date="2020-09" db="EMBL/GenBank/DDBJ databases">
        <authorList>
            <person name="Sun Q."/>
            <person name="Zhou Y."/>
        </authorList>
    </citation>
    <scope>NUCLEOTIDE SEQUENCE</scope>
    <source>
        <strain evidence="6">CGMCC 1.15425</strain>
    </source>
</reference>
<dbReference type="InterPro" id="IPR038488">
    <property type="entry name" value="Integrase_DNA-bd_sf"/>
</dbReference>
<dbReference type="Pfam" id="PF13356">
    <property type="entry name" value="Arm-DNA-bind_3"/>
    <property type="match status" value="1"/>
</dbReference>
<dbReference type="InterPro" id="IPR050808">
    <property type="entry name" value="Phage_Integrase"/>
</dbReference>
<dbReference type="CDD" id="cd00801">
    <property type="entry name" value="INT_P4_C"/>
    <property type="match status" value="1"/>
</dbReference>
<dbReference type="Gene3D" id="1.10.443.10">
    <property type="entry name" value="Intergrase catalytic core"/>
    <property type="match status" value="1"/>
</dbReference>
<dbReference type="Gene3D" id="3.30.160.390">
    <property type="entry name" value="Integrase, DNA-binding domain"/>
    <property type="match status" value="1"/>
</dbReference>
<dbReference type="EMBL" id="BMIY01000003">
    <property type="protein sequence ID" value="GGG53064.1"/>
    <property type="molecule type" value="Genomic_DNA"/>
</dbReference>
<accession>A0A917GQ22</accession>
<dbReference type="AlphaFoldDB" id="A0A917GQ22"/>
<organism evidence="6 7">
    <name type="scientific">Pseudohongiella nitratireducens</name>
    <dbReference type="NCBI Taxonomy" id="1768907"/>
    <lineage>
        <taxon>Bacteria</taxon>
        <taxon>Pseudomonadati</taxon>
        <taxon>Pseudomonadota</taxon>
        <taxon>Gammaproteobacteria</taxon>
        <taxon>Pseudomonadales</taxon>
        <taxon>Pseudohongiellaceae</taxon>
        <taxon>Pseudohongiella</taxon>
    </lineage>
</organism>
<dbReference type="InterPro" id="IPR002104">
    <property type="entry name" value="Integrase_catalytic"/>
</dbReference>
<dbReference type="Gene3D" id="1.10.150.130">
    <property type="match status" value="1"/>
</dbReference>
<reference evidence="6" key="1">
    <citation type="journal article" date="2014" name="Int. J. Syst. Evol. Microbiol.">
        <title>Complete genome sequence of Corynebacterium casei LMG S-19264T (=DSM 44701T), isolated from a smear-ripened cheese.</title>
        <authorList>
            <consortium name="US DOE Joint Genome Institute (JGI-PGF)"/>
            <person name="Walter F."/>
            <person name="Albersmeier A."/>
            <person name="Kalinowski J."/>
            <person name="Ruckert C."/>
        </authorList>
    </citation>
    <scope>NUCLEOTIDE SEQUENCE</scope>
    <source>
        <strain evidence="6">CGMCC 1.15425</strain>
    </source>
</reference>
<evidence type="ECO:0000313" key="7">
    <source>
        <dbReference type="Proteomes" id="UP000627715"/>
    </source>
</evidence>
<evidence type="ECO:0000313" key="6">
    <source>
        <dbReference type="EMBL" id="GGG53064.1"/>
    </source>
</evidence>
<dbReference type="RefSeq" id="WP_068809891.1">
    <property type="nucleotide sequence ID" value="NZ_BMIY01000003.1"/>
</dbReference>
<dbReference type="SUPFAM" id="SSF56349">
    <property type="entry name" value="DNA breaking-rejoining enzymes"/>
    <property type="match status" value="1"/>
</dbReference>
<dbReference type="PANTHER" id="PTHR30629">
    <property type="entry name" value="PROPHAGE INTEGRASE"/>
    <property type="match status" value="1"/>
</dbReference>
<comment type="caution">
    <text evidence="6">The sequence shown here is derived from an EMBL/GenBank/DDBJ whole genome shotgun (WGS) entry which is preliminary data.</text>
</comment>
<keyword evidence="7" id="KW-1185">Reference proteome</keyword>
<name>A0A917GQ22_9GAMM</name>
<proteinExistence type="inferred from homology"/>